<evidence type="ECO:0000256" key="1">
    <source>
        <dbReference type="SAM" id="MobiDB-lite"/>
    </source>
</evidence>
<evidence type="ECO:0000313" key="2">
    <source>
        <dbReference type="Proteomes" id="UP000887574"/>
    </source>
</evidence>
<evidence type="ECO:0000313" key="3">
    <source>
        <dbReference type="WBParaSite" id="jg2880"/>
    </source>
</evidence>
<feature type="region of interest" description="Disordered" evidence="1">
    <location>
        <begin position="344"/>
        <end position="367"/>
    </location>
</feature>
<protein>
    <submittedName>
        <fullName evidence="3">Uncharacterized protein</fullName>
    </submittedName>
</protein>
<sequence length="367" mass="42386">MSARITEYMLEDVLSFLPRIWVARNMEGMSSGVQRVIQSHLKTLHIFPKLIIKPKNDILGSLQKEDLYIGPNELFLCESVPKCVRFQMVTLSCGVTLASEEIWEFLRLNKHAFVGCHLAFGRIANLFLPKLDLLFSDIFDQCSRIVLLWPYDGPEWDRELLGNESNYRKLFKQLAFLLCDEVDYNAVYVHEIVDWIGFGIANDRPRRLFFGLPTHCLEFMLNPVHQWCLDSNYNNVDFKIYYNSRLGNCSFDIVKKENSADVPRSNCPANCAQRIMTNICSYPNQYEITNFSHTECVYNPEQLPPDQLIYLSQIALEDSQTLKSARVEANNVDNPLILIVQQRMETSSSTGEPRQLDKDFRDTALSI</sequence>
<feature type="compositionally biased region" description="Basic and acidic residues" evidence="1">
    <location>
        <begin position="354"/>
        <end position="367"/>
    </location>
</feature>
<dbReference type="WBParaSite" id="jg2880">
    <property type="protein sequence ID" value="jg2880"/>
    <property type="gene ID" value="jg2880"/>
</dbReference>
<organism evidence="2 3">
    <name type="scientific">Ditylenchus dipsaci</name>
    <dbReference type="NCBI Taxonomy" id="166011"/>
    <lineage>
        <taxon>Eukaryota</taxon>
        <taxon>Metazoa</taxon>
        <taxon>Ecdysozoa</taxon>
        <taxon>Nematoda</taxon>
        <taxon>Chromadorea</taxon>
        <taxon>Rhabditida</taxon>
        <taxon>Tylenchina</taxon>
        <taxon>Tylenchomorpha</taxon>
        <taxon>Sphaerularioidea</taxon>
        <taxon>Anguinidae</taxon>
        <taxon>Anguininae</taxon>
        <taxon>Ditylenchus</taxon>
    </lineage>
</organism>
<dbReference type="AlphaFoldDB" id="A0A915E966"/>
<proteinExistence type="predicted"/>
<reference evidence="3" key="1">
    <citation type="submission" date="2022-11" db="UniProtKB">
        <authorList>
            <consortium name="WormBaseParasite"/>
        </authorList>
    </citation>
    <scope>IDENTIFICATION</scope>
</reference>
<accession>A0A915E966</accession>
<keyword evidence="2" id="KW-1185">Reference proteome</keyword>
<dbReference type="Proteomes" id="UP000887574">
    <property type="component" value="Unplaced"/>
</dbReference>
<name>A0A915E966_9BILA</name>